<evidence type="ECO:0000313" key="3">
    <source>
        <dbReference type="Proteomes" id="UP001500483"/>
    </source>
</evidence>
<reference evidence="3" key="1">
    <citation type="journal article" date="2019" name="Int. J. Syst. Evol. Microbiol.">
        <title>The Global Catalogue of Microorganisms (GCM) 10K type strain sequencing project: providing services to taxonomists for standard genome sequencing and annotation.</title>
        <authorList>
            <consortium name="The Broad Institute Genomics Platform"/>
            <consortium name="The Broad Institute Genome Sequencing Center for Infectious Disease"/>
            <person name="Wu L."/>
            <person name="Ma J."/>
        </authorList>
    </citation>
    <scope>NUCLEOTIDE SEQUENCE [LARGE SCALE GENOMIC DNA]</scope>
    <source>
        <strain evidence="3">JCM 9687</strain>
    </source>
</reference>
<dbReference type="InterPro" id="IPR000192">
    <property type="entry name" value="Aminotrans_V_dom"/>
</dbReference>
<comment type="caution">
    <text evidence="2">The sequence shown here is derived from an EMBL/GenBank/DDBJ whole genome shotgun (WGS) entry which is preliminary data.</text>
</comment>
<dbReference type="Gene3D" id="3.90.1150.10">
    <property type="entry name" value="Aspartate Aminotransferase, domain 1"/>
    <property type="match status" value="1"/>
</dbReference>
<accession>A0ABP6RTE8</accession>
<keyword evidence="3" id="KW-1185">Reference proteome</keyword>
<dbReference type="InterPro" id="IPR015422">
    <property type="entry name" value="PyrdxlP-dep_Trfase_small"/>
</dbReference>
<proteinExistence type="predicted"/>
<sequence>MPLPQDYLDQFTESAGYLDFARFGPPSRAVREASARLLERAATADHSTVDDLMRADADARSRAGRLCGIPAEQVVLQPNTSTALFQAAFATGGAVLVSDGEFPANTYPWSRAAEAGRVQVRRLRPPDGLVTPEVVRAGLDAEVTTVAVSAVDFRTGHRADLAGIREVIGDRLLVVDGIQAFGAVEAEWATADVLVAGGQKWLRAGWGTGFAALSPRALDRHRPLLSGWTGARDPGRFDGEVREPVPGAESWSITNLSPVSAGALAAALDLVERAGVARIEARIAERVGELAEALRSAGARITSAPPPRSGILTFDVPGRPAREVAADLAAAGIATTGRAEHVRLSPHASTSADAVRQVAAVLRGR</sequence>
<dbReference type="Gene3D" id="3.40.640.10">
    <property type="entry name" value="Type I PLP-dependent aspartate aminotransferase-like (Major domain)"/>
    <property type="match status" value="1"/>
</dbReference>
<dbReference type="Pfam" id="PF00266">
    <property type="entry name" value="Aminotran_5"/>
    <property type="match status" value="1"/>
</dbReference>
<dbReference type="EMBL" id="BAAAYK010000038">
    <property type="protein sequence ID" value="GAA3359517.1"/>
    <property type="molecule type" value="Genomic_DNA"/>
</dbReference>
<name>A0ABP6RTE8_9PSEU</name>
<evidence type="ECO:0000259" key="1">
    <source>
        <dbReference type="Pfam" id="PF00266"/>
    </source>
</evidence>
<dbReference type="PANTHER" id="PTHR43586:SF15">
    <property type="entry name" value="BLR3095 PROTEIN"/>
    <property type="match status" value="1"/>
</dbReference>
<organism evidence="2 3">
    <name type="scientific">Saccharopolyspora gregorii</name>
    <dbReference type="NCBI Taxonomy" id="33914"/>
    <lineage>
        <taxon>Bacteria</taxon>
        <taxon>Bacillati</taxon>
        <taxon>Actinomycetota</taxon>
        <taxon>Actinomycetes</taxon>
        <taxon>Pseudonocardiales</taxon>
        <taxon>Pseudonocardiaceae</taxon>
        <taxon>Saccharopolyspora</taxon>
    </lineage>
</organism>
<evidence type="ECO:0000313" key="2">
    <source>
        <dbReference type="EMBL" id="GAA3359517.1"/>
    </source>
</evidence>
<feature type="domain" description="Aminotransferase class V" evidence="1">
    <location>
        <begin position="44"/>
        <end position="336"/>
    </location>
</feature>
<dbReference type="SUPFAM" id="SSF53383">
    <property type="entry name" value="PLP-dependent transferases"/>
    <property type="match status" value="1"/>
</dbReference>
<dbReference type="InterPro" id="IPR015424">
    <property type="entry name" value="PyrdxlP-dep_Trfase"/>
</dbReference>
<protein>
    <recommendedName>
        <fullName evidence="1">Aminotransferase class V domain-containing protein</fullName>
    </recommendedName>
</protein>
<dbReference type="Proteomes" id="UP001500483">
    <property type="component" value="Unassembled WGS sequence"/>
</dbReference>
<dbReference type="PANTHER" id="PTHR43586">
    <property type="entry name" value="CYSTEINE DESULFURASE"/>
    <property type="match status" value="1"/>
</dbReference>
<dbReference type="InterPro" id="IPR015421">
    <property type="entry name" value="PyrdxlP-dep_Trfase_major"/>
</dbReference>
<gene>
    <name evidence="2" type="ORF">GCM10020366_35850</name>
</gene>